<dbReference type="InterPro" id="IPR013783">
    <property type="entry name" value="Ig-like_fold"/>
</dbReference>
<evidence type="ECO:0000256" key="1">
    <source>
        <dbReference type="ARBA" id="ARBA00022729"/>
    </source>
</evidence>
<dbReference type="CDD" id="cd00102">
    <property type="entry name" value="IPT"/>
    <property type="match status" value="5"/>
</dbReference>
<dbReference type="InterPro" id="IPR036465">
    <property type="entry name" value="vWFA_dom_sf"/>
</dbReference>
<dbReference type="Pfam" id="PF01833">
    <property type="entry name" value="TIG"/>
    <property type="match status" value="7"/>
</dbReference>
<keyword evidence="1 2" id="KW-0732">Signal</keyword>
<dbReference type="SMART" id="SM00327">
    <property type="entry name" value="VWA"/>
    <property type="match status" value="1"/>
</dbReference>
<dbReference type="PANTHER" id="PTHR46769:SF2">
    <property type="entry name" value="FIBROCYSTIN-L ISOFORM 2 PRECURSOR-RELATED"/>
    <property type="match status" value="1"/>
</dbReference>
<protein>
    <submittedName>
        <fullName evidence="4">IPT/TIG domain-containing protein</fullName>
    </submittedName>
</protein>
<dbReference type="InterPro" id="IPR014756">
    <property type="entry name" value="Ig_E-set"/>
</dbReference>
<sequence length="966" mass="101368">MKKIMKYFTLFMTVCLLIGGVFTPAPKVSAATIDYVNVTKTVNPSSITTEEQADVNLSILGTPPVNVVVPNDVVLIIDKSGSMLPQYNNGEDKMQNAKDAAKGFVDLMDFTKHRVAVVDFSSVELIKSLPFTTDKDVAKNYIDGIKANGATATGDAIDVAMKMLADHRPEAQPVIIIMTDGDATEPKNDPYGFAKSKAQEAKDAGIIFYTIALLKASDDPEKSGPNTLLKEMATTANHHHFVLGSVGLSEIYAAIVKEIGMASAFDVTVTDIVGPDFEIVPGSYDQNIPKPEVSGNVLTWKFNELKNSTLTFNYKIRPVSKTKTGNFPVSTSSSLISYKDYAGASRTKSIPGSNLTVKLPAPVITSITEPYGHPNGGESVTINGKNFMPGAVVQFGLNNATNVNVVDNNQITVTSPKGVQGLVDVTVKNPDGQKAVGQFQYKIDPIVTSLSPSNGPLAGGTTVVVQGNYLMKGLSVKFADQPATVSSYSNPTYLKVITPAGTAPGPVDVTFTNPDGTSVTIKNGFSYDTPPSTDPEIISISPNKGSITGGEISYLDGKNFKSGMKVLIGGKEATATLISPTRFKVTIPKGESPGTVDVSVVDLDGKSFVLANAYTYEPIVYPTPTIVSISPNTGLVAGGEVIYINGTNFVSNISKVYIGGNLAISTYVDSTRLKVTVPPSAAPGKVDVKVLNDTNEALEKEGYEYTLPVIVPVTVTSLTPNTGLASGGDIIYINGSNFKSGATVSFGSNSVGSTYVSSSRLKVTVPAAQQIGKVDITVTNPDGGTGTLADGYEYTKVLPVITSLSPSTGSKAGGDITYVDGKNFDSTASVTVNGVSAAVTFVNNTRLKVTIPPSSVVGDVPLVVTLSNGESASATFNYNNGPVLPSPTITSLTSTSESAGTIIYINGSNFTNKPKVFFGNVEATAVTYVNPTRVKVTVPSGNTGSVEVKVINPDGQASNTTMFTYK</sequence>
<organism evidence="4 5">
    <name type="scientific">Paenibacillus mangrovi</name>
    <dbReference type="NCBI Taxonomy" id="2931978"/>
    <lineage>
        <taxon>Bacteria</taxon>
        <taxon>Bacillati</taxon>
        <taxon>Bacillota</taxon>
        <taxon>Bacilli</taxon>
        <taxon>Bacillales</taxon>
        <taxon>Paenibacillaceae</taxon>
        <taxon>Paenibacillus</taxon>
    </lineage>
</organism>
<dbReference type="CDD" id="cd00198">
    <property type="entry name" value="vWFA"/>
    <property type="match status" value="1"/>
</dbReference>
<evidence type="ECO:0000313" key="5">
    <source>
        <dbReference type="Proteomes" id="UP001139347"/>
    </source>
</evidence>
<dbReference type="Proteomes" id="UP001139347">
    <property type="component" value="Unassembled WGS sequence"/>
</dbReference>
<dbReference type="Gene3D" id="2.60.40.10">
    <property type="entry name" value="Immunoglobulins"/>
    <property type="match status" value="7"/>
</dbReference>
<evidence type="ECO:0000313" key="4">
    <source>
        <dbReference type="EMBL" id="MCJ8012747.1"/>
    </source>
</evidence>
<reference evidence="4" key="1">
    <citation type="submission" date="2022-04" db="EMBL/GenBank/DDBJ databases">
        <title>Paenibacillus mangrovi sp. nov., a novel endophytic bacterium isolated from bark of Kandelia candel.</title>
        <authorList>
            <person name="Tuo L."/>
        </authorList>
    </citation>
    <scope>NUCLEOTIDE SEQUENCE</scope>
    <source>
        <strain evidence="4">KQZ6P-2</strain>
    </source>
</reference>
<dbReference type="InterPro" id="IPR052387">
    <property type="entry name" value="Fibrocystin"/>
</dbReference>
<comment type="caution">
    <text evidence="4">The sequence shown here is derived from an EMBL/GenBank/DDBJ whole genome shotgun (WGS) entry which is preliminary data.</text>
</comment>
<dbReference type="SUPFAM" id="SSF81296">
    <property type="entry name" value="E set domains"/>
    <property type="match status" value="7"/>
</dbReference>
<dbReference type="SUPFAM" id="SSF53300">
    <property type="entry name" value="vWA-like"/>
    <property type="match status" value="1"/>
</dbReference>
<keyword evidence="5" id="KW-1185">Reference proteome</keyword>
<dbReference type="AlphaFoldDB" id="A0A9X1WP17"/>
<gene>
    <name evidence="4" type="ORF">MUG84_13500</name>
</gene>
<dbReference type="PANTHER" id="PTHR46769">
    <property type="entry name" value="POLYCYSTIC KIDNEY AND HEPATIC DISEASE 1 (AUTOSOMAL RECESSIVE)-LIKE 1"/>
    <property type="match status" value="1"/>
</dbReference>
<evidence type="ECO:0000259" key="3">
    <source>
        <dbReference type="PROSITE" id="PS50234"/>
    </source>
</evidence>
<dbReference type="SMART" id="SM00429">
    <property type="entry name" value="IPT"/>
    <property type="match status" value="7"/>
</dbReference>
<feature type="chain" id="PRO_5040900712" evidence="2">
    <location>
        <begin position="31"/>
        <end position="966"/>
    </location>
</feature>
<dbReference type="PROSITE" id="PS50234">
    <property type="entry name" value="VWFA"/>
    <property type="match status" value="1"/>
</dbReference>
<evidence type="ECO:0000256" key="2">
    <source>
        <dbReference type="SAM" id="SignalP"/>
    </source>
</evidence>
<feature type="signal peptide" evidence="2">
    <location>
        <begin position="1"/>
        <end position="30"/>
    </location>
</feature>
<feature type="domain" description="VWFA" evidence="3">
    <location>
        <begin position="72"/>
        <end position="259"/>
    </location>
</feature>
<dbReference type="Pfam" id="PF00092">
    <property type="entry name" value="VWA"/>
    <property type="match status" value="1"/>
</dbReference>
<proteinExistence type="predicted"/>
<name>A0A9X1WP17_9BACL</name>
<dbReference type="InterPro" id="IPR002909">
    <property type="entry name" value="IPT_dom"/>
</dbReference>
<accession>A0A9X1WP17</accession>
<dbReference type="EMBL" id="JALIRP010000005">
    <property type="protein sequence ID" value="MCJ8012747.1"/>
    <property type="molecule type" value="Genomic_DNA"/>
</dbReference>
<dbReference type="Gene3D" id="3.40.50.410">
    <property type="entry name" value="von Willebrand factor, type A domain"/>
    <property type="match status" value="1"/>
</dbReference>
<dbReference type="InterPro" id="IPR002035">
    <property type="entry name" value="VWF_A"/>
</dbReference>
<dbReference type="RefSeq" id="WP_244725574.1">
    <property type="nucleotide sequence ID" value="NZ_JALIRP010000005.1"/>
</dbReference>